<dbReference type="EMBL" id="AMZO01000039">
    <property type="protein sequence ID" value="ELR63486.1"/>
    <property type="molecule type" value="Genomic_DNA"/>
</dbReference>
<protein>
    <submittedName>
        <fullName evidence="1">Uncharacterized protein</fullName>
    </submittedName>
</protein>
<name>L8J404_9GAMM</name>
<keyword evidence="2" id="KW-1185">Reference proteome</keyword>
<sequence length="48" mass="5593">MSAWLNTFVDFFNSNSREIGVVMYAEGCREGWLQGEFYRQSSDQNHGK</sequence>
<proteinExistence type="predicted"/>
<comment type="caution">
    <text evidence="1">The sequence shown here is derived from an EMBL/GenBank/DDBJ whole genome shotgun (WGS) entry which is preliminary data.</text>
</comment>
<evidence type="ECO:0000313" key="1">
    <source>
        <dbReference type="EMBL" id="ELR63486.1"/>
    </source>
</evidence>
<dbReference type="PATRIC" id="fig|1056511.3.peg.4542"/>
<gene>
    <name evidence="1" type="ORF">C942_03617</name>
</gene>
<dbReference type="Proteomes" id="UP000011134">
    <property type="component" value="Unassembled WGS sequence"/>
</dbReference>
<evidence type="ECO:0000313" key="2">
    <source>
        <dbReference type="Proteomes" id="UP000011134"/>
    </source>
</evidence>
<accession>L8J404</accession>
<organism evidence="1 2">
    <name type="scientific">Photobacterium marinum</name>
    <dbReference type="NCBI Taxonomy" id="1056511"/>
    <lineage>
        <taxon>Bacteria</taxon>
        <taxon>Pseudomonadati</taxon>
        <taxon>Pseudomonadota</taxon>
        <taxon>Gammaproteobacteria</taxon>
        <taxon>Vibrionales</taxon>
        <taxon>Vibrionaceae</taxon>
        <taxon>Photobacterium</taxon>
    </lineage>
</organism>
<reference evidence="1 2" key="1">
    <citation type="submission" date="2012-12" db="EMBL/GenBank/DDBJ databases">
        <title>Genome Assembly of Photobacterium sp. AK15.</title>
        <authorList>
            <person name="Khatri I."/>
            <person name="Vaidya B."/>
            <person name="Srinivas T.N.R."/>
            <person name="Subramanian S."/>
            <person name="Pinnaka A."/>
        </authorList>
    </citation>
    <scope>NUCLEOTIDE SEQUENCE [LARGE SCALE GENOMIC DNA]</scope>
    <source>
        <strain evidence="1 2">AK15</strain>
    </source>
</reference>
<dbReference type="AlphaFoldDB" id="L8J404"/>